<dbReference type="EMBL" id="CP149822">
    <property type="protein sequence ID" value="WZN41125.1"/>
    <property type="molecule type" value="Genomic_DNA"/>
</dbReference>
<accession>A0ABZ2YNS7</accession>
<dbReference type="InterPro" id="IPR029068">
    <property type="entry name" value="Glyas_Bleomycin-R_OHBP_Dase"/>
</dbReference>
<protein>
    <submittedName>
        <fullName evidence="2">VOC family protein</fullName>
    </submittedName>
</protein>
<dbReference type="InterPro" id="IPR004360">
    <property type="entry name" value="Glyas_Fos-R_dOase_dom"/>
</dbReference>
<keyword evidence="3" id="KW-1185">Reference proteome</keyword>
<proteinExistence type="predicted"/>
<dbReference type="Pfam" id="PF00903">
    <property type="entry name" value="Glyoxalase"/>
    <property type="match status" value="1"/>
</dbReference>
<dbReference type="SUPFAM" id="SSF54593">
    <property type="entry name" value="Glyoxalase/Bleomycin resistance protein/Dihydroxybiphenyl dioxygenase"/>
    <property type="match status" value="1"/>
</dbReference>
<sequence length="144" mass="15763">MAHMNPYLNFNGQCAQAFEFYKSVLGGEFTQPGIMRMKDAPPNEEYPLDPKDADLVMHVALPVGSNILMGSDCPPSWGSVEQGTASNISLTTADEAETKRIFDGLADGGKVAMPLGPTFWSPMFGMLTDKFGIQWMVGMEHKQQ</sequence>
<dbReference type="CDD" id="cd06588">
    <property type="entry name" value="PhnB_like"/>
    <property type="match status" value="1"/>
</dbReference>
<name>A0ABZ2YNS7_9BACT</name>
<gene>
    <name evidence="2" type="ORF">WJU16_24485</name>
</gene>
<feature type="domain" description="Glyoxalase/fosfomycin resistance/dioxygenase" evidence="1">
    <location>
        <begin position="10"/>
        <end position="137"/>
    </location>
</feature>
<evidence type="ECO:0000313" key="2">
    <source>
        <dbReference type="EMBL" id="WZN41125.1"/>
    </source>
</evidence>
<dbReference type="InterPro" id="IPR028973">
    <property type="entry name" value="PhnB-like"/>
</dbReference>
<organism evidence="2 3">
    <name type="scientific">Chitinophaga pollutisoli</name>
    <dbReference type="NCBI Taxonomy" id="3133966"/>
    <lineage>
        <taxon>Bacteria</taxon>
        <taxon>Pseudomonadati</taxon>
        <taxon>Bacteroidota</taxon>
        <taxon>Chitinophagia</taxon>
        <taxon>Chitinophagales</taxon>
        <taxon>Chitinophagaceae</taxon>
        <taxon>Chitinophaga</taxon>
    </lineage>
</organism>
<reference evidence="3" key="1">
    <citation type="submission" date="2024-03" db="EMBL/GenBank/DDBJ databases">
        <title>Chitinophaga horti sp. nov., isolated from garden soil.</title>
        <authorList>
            <person name="Lee D.S."/>
            <person name="Han D.M."/>
            <person name="Baek J.H."/>
            <person name="Choi D.G."/>
            <person name="Jeon J.H."/>
            <person name="Jeon C.O."/>
        </authorList>
    </citation>
    <scope>NUCLEOTIDE SEQUENCE [LARGE SCALE GENOMIC DNA]</scope>
    <source>
        <strain evidence="3">GPA1</strain>
    </source>
</reference>
<dbReference type="PANTHER" id="PTHR33990">
    <property type="entry name" value="PROTEIN YJDN-RELATED"/>
    <property type="match status" value="1"/>
</dbReference>
<dbReference type="Gene3D" id="3.10.180.10">
    <property type="entry name" value="2,3-Dihydroxybiphenyl 1,2-Dioxygenase, domain 1"/>
    <property type="match status" value="1"/>
</dbReference>
<dbReference type="Proteomes" id="UP001485459">
    <property type="component" value="Chromosome"/>
</dbReference>
<evidence type="ECO:0000313" key="3">
    <source>
        <dbReference type="Proteomes" id="UP001485459"/>
    </source>
</evidence>
<evidence type="ECO:0000259" key="1">
    <source>
        <dbReference type="Pfam" id="PF00903"/>
    </source>
</evidence>
<dbReference type="RefSeq" id="WP_341835984.1">
    <property type="nucleotide sequence ID" value="NZ_CP149822.1"/>
</dbReference>
<dbReference type="PANTHER" id="PTHR33990:SF1">
    <property type="entry name" value="PROTEIN YJDN"/>
    <property type="match status" value="1"/>
</dbReference>